<dbReference type="AlphaFoldDB" id="U2PP96"/>
<organism evidence="2 3">
    <name type="scientific">Eubacterium ramulus ATCC 29099</name>
    <dbReference type="NCBI Taxonomy" id="1256908"/>
    <lineage>
        <taxon>Bacteria</taxon>
        <taxon>Bacillati</taxon>
        <taxon>Bacillota</taxon>
        <taxon>Clostridia</taxon>
        <taxon>Eubacteriales</taxon>
        <taxon>Eubacteriaceae</taxon>
        <taxon>Eubacterium</taxon>
    </lineage>
</organism>
<feature type="compositionally biased region" description="Basic and acidic residues" evidence="1">
    <location>
        <begin position="61"/>
        <end position="74"/>
    </location>
</feature>
<evidence type="ECO:0000313" key="2">
    <source>
        <dbReference type="EMBL" id="ERK45941.1"/>
    </source>
</evidence>
<dbReference type="EMBL" id="AWVJ01000118">
    <property type="protein sequence ID" value="ERK45941.1"/>
    <property type="molecule type" value="Genomic_DNA"/>
</dbReference>
<dbReference type="eggNOG" id="COG0791">
    <property type="taxonomic scope" value="Bacteria"/>
</dbReference>
<feature type="compositionally biased region" description="Basic and acidic residues" evidence="1">
    <location>
        <begin position="1"/>
        <end position="17"/>
    </location>
</feature>
<feature type="region of interest" description="Disordered" evidence="1">
    <location>
        <begin position="136"/>
        <end position="164"/>
    </location>
</feature>
<proteinExistence type="predicted"/>
<sequence>MSKELKAPDKVTQKMTRDGAIAENLTTGETTSISERPPEENYSAPAAGAAEKATQRISTEVSRHLEKGAEKKSLDAAQLKTHTSRLQFSEAERATPELQKAIKKSDTAADRLDKARAAIPKQTKITKERVFDEAKGKAKTRLAFEKTDKPPNGKFRHNPLSRPAQELDAAVHGKIYEVEKENVGVESGHRIELVGEKAGGMTT</sequence>
<name>U2PP96_EUBRA</name>
<comment type="caution">
    <text evidence="2">The sequence shown here is derived from an EMBL/GenBank/DDBJ whole genome shotgun (WGS) entry which is preliminary data.</text>
</comment>
<feature type="non-terminal residue" evidence="2">
    <location>
        <position position="203"/>
    </location>
</feature>
<dbReference type="HOGENOM" id="CLU_090612_0_0_9"/>
<feature type="region of interest" description="Disordered" evidence="1">
    <location>
        <begin position="1"/>
        <end position="109"/>
    </location>
</feature>
<feature type="compositionally biased region" description="Polar residues" evidence="1">
    <location>
        <begin position="24"/>
        <end position="34"/>
    </location>
</feature>
<dbReference type="Proteomes" id="UP000016608">
    <property type="component" value="Unassembled WGS sequence"/>
</dbReference>
<feature type="compositionally biased region" description="Basic and acidic residues" evidence="1">
    <location>
        <begin position="136"/>
        <end position="151"/>
    </location>
</feature>
<keyword evidence="3" id="KW-1185">Reference proteome</keyword>
<gene>
    <name evidence="2" type="ORF">HMPREF0373_01927</name>
</gene>
<evidence type="ECO:0000256" key="1">
    <source>
        <dbReference type="SAM" id="MobiDB-lite"/>
    </source>
</evidence>
<evidence type="ECO:0000313" key="3">
    <source>
        <dbReference type="Proteomes" id="UP000016608"/>
    </source>
</evidence>
<reference evidence="2 3" key="1">
    <citation type="submission" date="2013-06" db="EMBL/GenBank/DDBJ databases">
        <authorList>
            <person name="Weinstock G."/>
            <person name="Sodergren E."/>
            <person name="Lobos E.A."/>
            <person name="Fulton L."/>
            <person name="Fulton R."/>
            <person name="Courtney L."/>
            <person name="Fronick C."/>
            <person name="O'Laughlin M."/>
            <person name="Godfrey J."/>
            <person name="Wilson R.M."/>
            <person name="Miner T."/>
            <person name="Farmer C."/>
            <person name="Delehaunty K."/>
            <person name="Cordes M."/>
            <person name="Minx P."/>
            <person name="Tomlinson C."/>
            <person name="Chen J."/>
            <person name="Wollam A."/>
            <person name="Pepin K.H."/>
            <person name="Bhonagiri V."/>
            <person name="Zhang X."/>
            <person name="Warren W."/>
            <person name="Mitreva M."/>
            <person name="Mardis E.R."/>
            <person name="Wilson R.K."/>
        </authorList>
    </citation>
    <scope>NUCLEOTIDE SEQUENCE [LARGE SCALE GENOMIC DNA]</scope>
    <source>
        <strain evidence="2 3">ATCC 29099</strain>
    </source>
</reference>
<protein>
    <submittedName>
        <fullName evidence="2">Uncharacterized protein</fullName>
    </submittedName>
</protein>
<accession>U2PP96</accession>